<name>A0ACC1QMH2_9HYPO</name>
<organism evidence="1 2">
    <name type="scientific">Lecanicillium saksenae</name>
    <dbReference type="NCBI Taxonomy" id="468837"/>
    <lineage>
        <taxon>Eukaryota</taxon>
        <taxon>Fungi</taxon>
        <taxon>Dikarya</taxon>
        <taxon>Ascomycota</taxon>
        <taxon>Pezizomycotina</taxon>
        <taxon>Sordariomycetes</taxon>
        <taxon>Hypocreomycetidae</taxon>
        <taxon>Hypocreales</taxon>
        <taxon>Cordycipitaceae</taxon>
        <taxon>Lecanicillium</taxon>
    </lineage>
</organism>
<accession>A0ACC1QMH2</accession>
<evidence type="ECO:0000313" key="1">
    <source>
        <dbReference type="EMBL" id="KAJ3483018.1"/>
    </source>
</evidence>
<proteinExistence type="predicted"/>
<comment type="caution">
    <text evidence="1">The sequence shown here is derived from an EMBL/GenBank/DDBJ whole genome shotgun (WGS) entry which is preliminary data.</text>
</comment>
<dbReference type="EMBL" id="JANAKD010001129">
    <property type="protein sequence ID" value="KAJ3483018.1"/>
    <property type="molecule type" value="Genomic_DNA"/>
</dbReference>
<sequence>MLAIDIAVVVSTFVTLAHSSPLHGLGPHAVFSKRHAPAAGWTHDAAPHAASMLNMHIGLKQNSMNALQAKLLDISSPGSPNYGKWLSKEEMEQHTSPVGNATSLVRKWLASHQIAEDAIQHPSADWISFNIPVSKAEELLQAKYSVFRNEAGHRAVGTMEYSVPQRLHELIDTIQPTTVLSGRRRTSKAEYVTHRKIPKRAPGQPCPDDVTVDCIRSYYNVDYEGKGGQQIAVTGFQGFSASHADAAIFLQNNSSRGSGTNFKDVLIGSDAHPNNETSPTLEGNLDTQIALSVGFPSAVTYLMVGPNNQADPSKFFADELTTLVQWLNTVDNPPAVVSTSYVEDEVDFEDSYKDRLCNEFMKAGARGITVLFSSGDNGVSGTIKRDSCPDGFVPIFPASCPYVTAVGGTQFIGEAETAALFENGGATGGGFSRFFKAPSYQMNDTATYISKLPPASNGTFNKEGRGVPDISLASINWDTIVNGTIVRQFGTSASAPAWGSLISLINDYRQTLGKGPVGFINPALYGDPDVRAALRDVVGGRSRGCGGDGLPAAEGWDAASGLGSMDFAALRQAFGKLGSGGCA</sequence>
<keyword evidence="2" id="KW-1185">Reference proteome</keyword>
<gene>
    <name evidence="1" type="ORF">NLG97_g7410</name>
</gene>
<protein>
    <submittedName>
        <fullName evidence="1">Uncharacterized protein</fullName>
    </submittedName>
</protein>
<dbReference type="Proteomes" id="UP001148737">
    <property type="component" value="Unassembled WGS sequence"/>
</dbReference>
<reference evidence="1" key="1">
    <citation type="submission" date="2022-07" db="EMBL/GenBank/DDBJ databases">
        <title>Genome Sequence of Lecanicillium saksenae.</title>
        <authorList>
            <person name="Buettner E."/>
        </authorList>
    </citation>
    <scope>NUCLEOTIDE SEQUENCE</scope>
    <source>
        <strain evidence="1">VT-O1</strain>
    </source>
</reference>
<evidence type="ECO:0000313" key="2">
    <source>
        <dbReference type="Proteomes" id="UP001148737"/>
    </source>
</evidence>